<dbReference type="EMBL" id="AUND01000038">
    <property type="protein sequence ID" value="KEO51643.1"/>
    <property type="molecule type" value="Genomic_DNA"/>
</dbReference>
<sequence length="601" mass="63776">MTLDATIARVTDRIRTRSEGLRGEYLARIREAAEAGPARAHLTCGNQAHAYAAMGDDKDSLAEGRAPNIGIVTAYNDMLSAHQPYETYPQLIKAALREIGATAQVAGGVPAMCDGVTQGQPGMELSLFSRDVIALATGVALSHNTFDAALYMGVCDKIVPGLIMAAATFGHIPAIFIPAGPMTSGLPNDEKARVRQQFASGEVGRDELMKAEMASYHGPGTCTFYGTANTNQMLMEFMGLHLPGSSFVNPNTPLREALTVAGAKRAAEITALGNDYRPASEILDEKAFVNGLVGLMATGGSTNHILHLPAMARAAGIILDLEDFDEVSSVVPLLAKVYPNGLADVNHFHAAGGLQFMIRHLLKSGLLHEDAKTVAGDGLSRYTQDAKLTEDGLVWVEGPEDSLNDKILRKPANPFQKTGGLKQLNGNLGRGVIKVSAVAPERHVIEAPVRVFKEQHEVKDAFKRGEFTSDTIVVVRFQGPKANGMPELHSLTPTLSVLQDRGLKVALVTDGRMSGASGKVPAAIHVSPEAANGGPLAKLQDGDIVRLDATTGELTCLSEGFETRIPVEPDLRANQFGIGRELFAAFRTHVGPSTSGASVVL</sequence>
<dbReference type="InterPro" id="IPR056740">
    <property type="entry name" value="ILV_EDD_C"/>
</dbReference>
<gene>
    <name evidence="9" type="primary">edd</name>
    <name evidence="13" type="ORF">TP2_12155</name>
</gene>
<keyword evidence="8 9" id="KW-0119">Carbohydrate metabolism</keyword>
<protein>
    <recommendedName>
        <fullName evidence="9 10">Phosphogluconate dehydratase</fullName>
        <ecNumber evidence="9 10">4.2.1.12</ecNumber>
    </recommendedName>
</protein>
<dbReference type="PROSITE" id="PS00887">
    <property type="entry name" value="ILVD_EDD_2"/>
    <property type="match status" value="1"/>
</dbReference>
<comment type="function">
    <text evidence="9">Catalyzes the dehydration of 6-phospho-D-gluconate to 2-dehydro-3-deoxy-6-phospho-D-gluconate.</text>
</comment>
<proteinExistence type="inferred from homology"/>
<comment type="caution">
    <text evidence="13">The sequence shown here is derived from an EMBL/GenBank/DDBJ whole genome shotgun (WGS) entry which is preliminary data.</text>
</comment>
<reference evidence="13 14" key="1">
    <citation type="submission" date="2013-07" db="EMBL/GenBank/DDBJ databases">
        <title>Thioclava pacifica DSM 10166 Genome Sequencing.</title>
        <authorList>
            <person name="Lai Q."/>
            <person name="Shao Z."/>
        </authorList>
    </citation>
    <scope>NUCLEOTIDE SEQUENCE [LARGE SCALE GENOMIC DNA]</scope>
    <source>
        <strain evidence="13 14">DSM 10166</strain>
    </source>
</reference>
<dbReference type="Proteomes" id="UP000027432">
    <property type="component" value="Unassembled WGS sequence"/>
</dbReference>
<evidence type="ECO:0000256" key="7">
    <source>
        <dbReference type="ARBA" id="ARBA00023239"/>
    </source>
</evidence>
<dbReference type="GO" id="GO:0019521">
    <property type="term" value="P:D-gluconate metabolic process"/>
    <property type="evidence" value="ECO:0007669"/>
    <property type="project" value="UniProtKB-KW"/>
</dbReference>
<dbReference type="AlphaFoldDB" id="A0A074J7U1"/>
<dbReference type="InterPro" id="IPR004786">
    <property type="entry name" value="6-phosphgluc_deHydtase"/>
</dbReference>
<keyword evidence="6 9" id="KW-0311">Gluconate utilization</keyword>
<evidence type="ECO:0000259" key="12">
    <source>
        <dbReference type="Pfam" id="PF24877"/>
    </source>
</evidence>
<dbReference type="eggNOG" id="COG0129">
    <property type="taxonomic scope" value="Bacteria"/>
</dbReference>
<keyword evidence="7 9" id="KW-0456">Lyase</keyword>
<dbReference type="SUPFAM" id="SSF143975">
    <property type="entry name" value="IlvD/EDD N-terminal domain-like"/>
    <property type="match status" value="1"/>
</dbReference>
<comment type="pathway">
    <text evidence="9">Carbohydrate metabolism; Entner-Doudoroff pathway.</text>
</comment>
<comment type="cofactor">
    <cofactor evidence="9">
        <name>[4Fe-4S] cluster</name>
        <dbReference type="ChEBI" id="CHEBI:49883"/>
    </cofactor>
    <text evidence="9">Binds 1 [4Fe-4S] cluster.</text>
</comment>
<dbReference type="Pfam" id="PF24877">
    <property type="entry name" value="ILV_EDD_C"/>
    <property type="match status" value="1"/>
</dbReference>
<evidence type="ECO:0000313" key="13">
    <source>
        <dbReference type="EMBL" id="KEO51643.1"/>
    </source>
</evidence>
<dbReference type="InterPro" id="IPR042096">
    <property type="entry name" value="Dihydro-acid_dehy_C"/>
</dbReference>
<dbReference type="GO" id="GO:0046872">
    <property type="term" value="F:metal ion binding"/>
    <property type="evidence" value="ECO:0007669"/>
    <property type="project" value="UniProtKB-KW"/>
</dbReference>
<evidence type="ECO:0000256" key="1">
    <source>
        <dbReference type="ARBA" id="ARBA00006486"/>
    </source>
</evidence>
<dbReference type="InterPro" id="IPR000581">
    <property type="entry name" value="ILV_EDD_N"/>
</dbReference>
<evidence type="ECO:0000256" key="3">
    <source>
        <dbReference type="ARBA" id="ARBA00022723"/>
    </source>
</evidence>
<dbReference type="PANTHER" id="PTHR43661">
    <property type="entry name" value="D-XYLONATE DEHYDRATASE"/>
    <property type="match status" value="1"/>
</dbReference>
<dbReference type="OrthoDB" id="9807077at2"/>
<dbReference type="InterPro" id="IPR020558">
    <property type="entry name" value="DiOHA_6PGluconate_deHydtase_CS"/>
</dbReference>
<evidence type="ECO:0000256" key="9">
    <source>
        <dbReference type="HAMAP-Rule" id="MF_02094"/>
    </source>
</evidence>
<dbReference type="InterPro" id="IPR037237">
    <property type="entry name" value="IlvD/EDD_N"/>
</dbReference>
<dbReference type="Pfam" id="PF00920">
    <property type="entry name" value="ILVD_EDD_N"/>
    <property type="match status" value="1"/>
</dbReference>
<organism evidence="13 14">
    <name type="scientific">Thioclava pacifica DSM 10166</name>
    <dbReference type="NCBI Taxonomy" id="1353537"/>
    <lineage>
        <taxon>Bacteria</taxon>
        <taxon>Pseudomonadati</taxon>
        <taxon>Pseudomonadota</taxon>
        <taxon>Alphaproteobacteria</taxon>
        <taxon>Rhodobacterales</taxon>
        <taxon>Paracoccaceae</taxon>
        <taxon>Thioclava</taxon>
    </lineage>
</organism>
<comment type="catalytic activity">
    <reaction evidence="9">
        <text>6-phospho-D-gluconate = 2-dehydro-3-deoxy-6-phospho-D-gluconate + H2O</text>
        <dbReference type="Rhea" id="RHEA:17277"/>
        <dbReference type="ChEBI" id="CHEBI:15377"/>
        <dbReference type="ChEBI" id="CHEBI:57569"/>
        <dbReference type="ChEBI" id="CHEBI:58759"/>
        <dbReference type="EC" id="4.2.1.12"/>
    </reaction>
</comment>
<keyword evidence="14" id="KW-1185">Reference proteome</keyword>
<dbReference type="PANTHER" id="PTHR43661:SF1">
    <property type="entry name" value="PHOSPHOGLUCONATE DEHYDRATASE"/>
    <property type="match status" value="1"/>
</dbReference>
<comment type="similarity">
    <text evidence="1 9">Belongs to the IlvD/Edd family.</text>
</comment>
<evidence type="ECO:0000256" key="4">
    <source>
        <dbReference type="ARBA" id="ARBA00023004"/>
    </source>
</evidence>
<feature type="binding site" evidence="9">
    <location>
        <position position="222"/>
    </location>
    <ligand>
        <name>[4Fe-4S] cluster</name>
        <dbReference type="ChEBI" id="CHEBI:49883"/>
    </ligand>
</feature>
<dbReference type="PROSITE" id="PS00886">
    <property type="entry name" value="ILVD_EDD_1"/>
    <property type="match status" value="1"/>
</dbReference>
<dbReference type="Gene3D" id="3.50.30.80">
    <property type="entry name" value="IlvD/EDD C-terminal domain-like"/>
    <property type="match status" value="1"/>
</dbReference>
<feature type="binding site" evidence="9">
    <location>
        <position position="155"/>
    </location>
    <ligand>
        <name>[4Fe-4S] cluster</name>
        <dbReference type="ChEBI" id="CHEBI:49883"/>
    </ligand>
</feature>
<dbReference type="GO" id="GO:0004456">
    <property type="term" value="F:phosphogluconate dehydratase activity"/>
    <property type="evidence" value="ECO:0007669"/>
    <property type="project" value="UniProtKB-UniRule"/>
</dbReference>
<keyword evidence="5 9" id="KW-0411">Iron-sulfur</keyword>
<accession>A0A074J7U1</accession>
<evidence type="ECO:0000256" key="5">
    <source>
        <dbReference type="ARBA" id="ARBA00023014"/>
    </source>
</evidence>
<dbReference type="SUPFAM" id="SSF52016">
    <property type="entry name" value="LeuD/IlvD-like"/>
    <property type="match status" value="1"/>
</dbReference>
<name>A0A074J7U1_9RHOB</name>
<evidence type="ECO:0000256" key="6">
    <source>
        <dbReference type="ARBA" id="ARBA00023064"/>
    </source>
</evidence>
<evidence type="ECO:0000256" key="2">
    <source>
        <dbReference type="ARBA" id="ARBA00022485"/>
    </source>
</evidence>
<keyword evidence="3 9" id="KW-0479">Metal-binding</keyword>
<evidence type="ECO:0000256" key="8">
    <source>
        <dbReference type="ARBA" id="ARBA00023277"/>
    </source>
</evidence>
<evidence type="ECO:0000256" key="10">
    <source>
        <dbReference type="NCBIfam" id="TIGR01196"/>
    </source>
</evidence>
<dbReference type="RefSeq" id="WP_038079118.1">
    <property type="nucleotide sequence ID" value="NZ_AUND01000038.1"/>
</dbReference>
<evidence type="ECO:0000259" key="11">
    <source>
        <dbReference type="Pfam" id="PF00920"/>
    </source>
</evidence>
<feature type="domain" description="Dihydroxy-acid/6-phosphogluconate dehydratase C-terminal" evidence="12">
    <location>
        <begin position="406"/>
        <end position="597"/>
    </location>
</feature>
<dbReference type="NCBIfam" id="TIGR01196">
    <property type="entry name" value="edd"/>
    <property type="match status" value="1"/>
</dbReference>
<keyword evidence="2 9" id="KW-0004">4Fe-4S</keyword>
<keyword evidence="4 9" id="KW-0408">Iron</keyword>
<evidence type="ECO:0000313" key="14">
    <source>
        <dbReference type="Proteomes" id="UP000027432"/>
    </source>
</evidence>
<dbReference type="GO" id="GO:0051539">
    <property type="term" value="F:4 iron, 4 sulfur cluster binding"/>
    <property type="evidence" value="ECO:0007669"/>
    <property type="project" value="UniProtKB-UniRule"/>
</dbReference>
<dbReference type="GO" id="GO:0005829">
    <property type="term" value="C:cytosol"/>
    <property type="evidence" value="ECO:0007669"/>
    <property type="project" value="TreeGrafter"/>
</dbReference>
<dbReference type="GO" id="GO:0009255">
    <property type="term" value="P:Entner-Doudoroff pathway through 6-phosphogluconate"/>
    <property type="evidence" value="ECO:0007669"/>
    <property type="project" value="UniProtKB-UniRule"/>
</dbReference>
<dbReference type="HAMAP" id="MF_02094">
    <property type="entry name" value="Edd"/>
    <property type="match status" value="1"/>
</dbReference>
<dbReference type="UniPathway" id="UPA00226"/>
<feature type="domain" description="Dihydroxy-acid/6-phosphogluconate dehydratase N-terminal" evidence="11">
    <location>
        <begin position="67"/>
        <end position="380"/>
    </location>
</feature>
<dbReference type="STRING" id="1353537.TP2_12155"/>
<dbReference type="EC" id="4.2.1.12" evidence="9 10"/>